<comment type="caution">
    <text evidence="1">The sequence shown here is derived from an EMBL/GenBank/DDBJ whole genome shotgun (WGS) entry which is preliminary data.</text>
</comment>
<keyword evidence="2" id="KW-1185">Reference proteome</keyword>
<dbReference type="AlphaFoldDB" id="A0A5A7RD87"/>
<keyword evidence="1" id="KW-0282">Flagellum</keyword>
<evidence type="ECO:0000313" key="1">
    <source>
        <dbReference type="EMBL" id="GER55655.1"/>
    </source>
</evidence>
<keyword evidence="1" id="KW-0966">Cell projection</keyword>
<reference evidence="2" key="1">
    <citation type="journal article" date="2019" name="Curr. Biol.">
        <title>Genome Sequence of Striga asiatica Provides Insight into the Evolution of Plant Parasitism.</title>
        <authorList>
            <person name="Yoshida S."/>
            <person name="Kim S."/>
            <person name="Wafula E.K."/>
            <person name="Tanskanen J."/>
            <person name="Kim Y.M."/>
            <person name="Honaas L."/>
            <person name="Yang Z."/>
            <person name="Spallek T."/>
            <person name="Conn C.E."/>
            <person name="Ichihashi Y."/>
            <person name="Cheong K."/>
            <person name="Cui S."/>
            <person name="Der J.P."/>
            <person name="Gundlach H."/>
            <person name="Jiao Y."/>
            <person name="Hori C."/>
            <person name="Ishida J.K."/>
            <person name="Kasahara H."/>
            <person name="Kiba T."/>
            <person name="Kim M.S."/>
            <person name="Koo N."/>
            <person name="Laohavisit A."/>
            <person name="Lee Y.H."/>
            <person name="Lumba S."/>
            <person name="McCourt P."/>
            <person name="Mortimer J.C."/>
            <person name="Mutuku J.M."/>
            <person name="Nomura T."/>
            <person name="Sasaki-Sekimoto Y."/>
            <person name="Seto Y."/>
            <person name="Wang Y."/>
            <person name="Wakatake T."/>
            <person name="Sakakibara H."/>
            <person name="Demura T."/>
            <person name="Yamaguchi S."/>
            <person name="Yoneyama K."/>
            <person name="Manabe R.I."/>
            <person name="Nelson D.C."/>
            <person name="Schulman A.H."/>
            <person name="Timko M.P."/>
            <person name="dePamphilis C.W."/>
            <person name="Choi D."/>
            <person name="Shirasu K."/>
        </authorList>
    </citation>
    <scope>NUCLEOTIDE SEQUENCE [LARGE SCALE GENOMIC DNA]</scope>
    <source>
        <strain evidence="2">cv. UVA1</strain>
    </source>
</reference>
<gene>
    <name evidence="1" type="ORF">STAS_33338</name>
</gene>
<evidence type="ECO:0000313" key="2">
    <source>
        <dbReference type="Proteomes" id="UP000325081"/>
    </source>
</evidence>
<keyword evidence="1" id="KW-0969">Cilium</keyword>
<organism evidence="1 2">
    <name type="scientific">Striga asiatica</name>
    <name type="common">Asiatic witchweed</name>
    <name type="synonym">Buchnera asiatica</name>
    <dbReference type="NCBI Taxonomy" id="4170"/>
    <lineage>
        <taxon>Eukaryota</taxon>
        <taxon>Viridiplantae</taxon>
        <taxon>Streptophyta</taxon>
        <taxon>Embryophyta</taxon>
        <taxon>Tracheophyta</taxon>
        <taxon>Spermatophyta</taxon>
        <taxon>Magnoliopsida</taxon>
        <taxon>eudicotyledons</taxon>
        <taxon>Gunneridae</taxon>
        <taxon>Pentapetalae</taxon>
        <taxon>asterids</taxon>
        <taxon>lamiids</taxon>
        <taxon>Lamiales</taxon>
        <taxon>Orobanchaceae</taxon>
        <taxon>Buchnereae</taxon>
        <taxon>Striga</taxon>
    </lineage>
</organism>
<sequence>MKVQSKTTFLENSRLVAIWLREDSVRSTDIPGDGRQVPGCCPVTGRGKTGCSRLSARDRPASLLARAPKDCCVGLSGFHKGMYLGGDCPRVMFLLGIVADDCPRVMFLLGIVANKKIQLDECGTFGSGGIVYGREQVLAAVGAMGIVPRIARVGPFPVNSRAGSCGFQRGLGGALIVAIPEGIGGGAREKPTQAHDYSVEAHVVVGRHQWWALWAVIGLVERPAAVPGALGLRVAHPYVGELGITLGAGDSAGTVGPAAVEAEAVDGDNDIDGVRVVTPGCQLDDVFVGEGLTEGVVFVKDLPAEAEGERVGSSGEVVVLLHRLPPRADGLLVSGRSRDGDEIDGDFAAEEGALVVAEELLLWISGTTCDCSGSGGGEAQ</sequence>
<name>A0A5A7RD87_STRAF</name>
<dbReference type="Proteomes" id="UP000325081">
    <property type="component" value="Unassembled WGS sequence"/>
</dbReference>
<dbReference type="EMBL" id="BKCP01012070">
    <property type="protein sequence ID" value="GER55655.1"/>
    <property type="molecule type" value="Genomic_DNA"/>
</dbReference>
<proteinExistence type="predicted"/>
<protein>
    <submittedName>
        <fullName evidence="1">Flagellar L-ring protein</fullName>
    </submittedName>
</protein>
<accession>A0A5A7RD87</accession>
<dbReference type="OrthoDB" id="1765401at2759"/>